<evidence type="ECO:0000313" key="2">
    <source>
        <dbReference type="EMBL" id="QZP24205.1"/>
    </source>
</evidence>
<protein>
    <submittedName>
        <fullName evidence="2">RHS repeat-associated core domain-containing protein</fullName>
    </submittedName>
</protein>
<organism evidence="2 3">
    <name type="scientific">Pseudomonas mosselii</name>
    <dbReference type="NCBI Taxonomy" id="78327"/>
    <lineage>
        <taxon>Bacteria</taxon>
        <taxon>Pseudomonadati</taxon>
        <taxon>Pseudomonadota</taxon>
        <taxon>Gammaproteobacteria</taxon>
        <taxon>Pseudomonadales</taxon>
        <taxon>Pseudomonadaceae</taxon>
        <taxon>Pseudomonas</taxon>
    </lineage>
</organism>
<dbReference type="Proteomes" id="UP000825591">
    <property type="component" value="Chromosome"/>
</dbReference>
<evidence type="ECO:0000256" key="1">
    <source>
        <dbReference type="SAM" id="MobiDB-lite"/>
    </source>
</evidence>
<dbReference type="Gene3D" id="2.180.10.10">
    <property type="entry name" value="RHS repeat-associated core"/>
    <property type="match status" value="1"/>
</dbReference>
<feature type="region of interest" description="Disordered" evidence="1">
    <location>
        <begin position="46"/>
        <end position="65"/>
    </location>
</feature>
<dbReference type="EMBL" id="CP081966">
    <property type="protein sequence ID" value="QZP24205.1"/>
    <property type="molecule type" value="Genomic_DNA"/>
</dbReference>
<keyword evidence="3" id="KW-1185">Reference proteome</keyword>
<dbReference type="NCBIfam" id="TIGR03696">
    <property type="entry name" value="Rhs_assc_core"/>
    <property type="match status" value="1"/>
</dbReference>
<sequence>MIVICRGWVVVGRRGWGVTGEAQGAASPESLPPDIFTSCTAPSGAPVLPGNTGRGRHMDKSNRGRSAAPGILAVDRQATVLRRSHVSQPSIFTYCPYGYLPERNDSTLLRFNGQPLELPIPLYLLGNGYRAFNSVLMRFHSADSKSPFGDGGINVYTYCAGDRVNNTDPSGHILEKVRNAITGRVEFEGPYQVLYKGTDKIAPTVFHKEVLLSGMAGFVTHSKLDRPLLLDEFGNLNNAKLVAKEEIGPRLKGLKAYRKDPNKPFMLLGCYAGTAAAQIVANTLNRPVIAVMGKLKAPKAHLINQPLENGKPRPLREYDPEIDGKLITAVLHTFYPMAQVRSAS</sequence>
<accession>A0ABX9AUA3</accession>
<reference evidence="2 3" key="1">
    <citation type="submission" date="2021-08" db="EMBL/GenBank/DDBJ databases">
        <title>Bactericidal Effect of Pseudomonas oryziphila sp. nov., a novel Pseudomonas Species Against Xanthomonas oryzae Reduces Disease Severity of Bacterial Leaf Streak of Rice.</title>
        <authorList>
            <person name="Yang R."/>
            <person name="Li S."/>
            <person name="Li Y."/>
            <person name="Yan Y."/>
            <person name="Fang Y."/>
            <person name="Zou L."/>
            <person name="Chen G."/>
        </authorList>
    </citation>
    <scope>NUCLEOTIDE SEQUENCE [LARGE SCALE GENOMIC DNA]</scope>
    <source>
        <strain evidence="2 3">DSM 17497</strain>
    </source>
</reference>
<name>A0ABX9AUA3_9PSED</name>
<proteinExistence type="predicted"/>
<gene>
    <name evidence="2" type="ORF">K5H97_15285</name>
</gene>
<dbReference type="InterPro" id="IPR022385">
    <property type="entry name" value="Rhs_assc_core"/>
</dbReference>
<evidence type="ECO:0000313" key="3">
    <source>
        <dbReference type="Proteomes" id="UP000825591"/>
    </source>
</evidence>